<dbReference type="Pfam" id="PF21788">
    <property type="entry name" value="TNP-like_GBD"/>
    <property type="match status" value="1"/>
</dbReference>
<accession>A0AAE1HUX5</accession>
<reference evidence="5" key="1">
    <citation type="submission" date="2021-07" db="EMBL/GenBank/DDBJ databases">
        <authorList>
            <person name="Catto M.A."/>
            <person name="Jacobson A."/>
            <person name="Kennedy G."/>
            <person name="Labadie P."/>
            <person name="Hunt B.G."/>
            <person name="Srinivasan R."/>
        </authorList>
    </citation>
    <scope>NUCLEOTIDE SEQUENCE</scope>
    <source>
        <strain evidence="5">PL_HMW_Pooled</strain>
        <tissue evidence="5">Head</tissue>
    </source>
</reference>
<gene>
    <name evidence="5" type="ORF">KUF71_016133</name>
    <name evidence="6" type="ORF">KUF71_020976</name>
</gene>
<evidence type="ECO:0000259" key="2">
    <source>
        <dbReference type="Pfam" id="PF21787"/>
    </source>
</evidence>
<dbReference type="PANTHER" id="PTHR47577:SF2">
    <property type="entry name" value="THAP DOMAIN CONTAINING 9"/>
    <property type="match status" value="1"/>
</dbReference>
<keyword evidence="7" id="KW-1185">Reference proteome</keyword>
<evidence type="ECO:0000313" key="6">
    <source>
        <dbReference type="EMBL" id="KAK3929992.1"/>
    </source>
</evidence>
<name>A0AAE1HUX5_9NEOP</name>
<sequence>MIHAKEKDRYSPELTKFALTLNFHSPAAYEYVREQFMKSLPHPKTISKLYEVINGDPGFNTEALRAVKVAVDEAKVNGKELICALMCDEIHIRKQAQWTGQSVTGWPSSTRSPFTDNAPLAKEAWVFMLVAVNGSWKMPVGYFLINCMRSVERSNVLKQCLHALHDTGATVASLTFDGNSVNVTMTECLGAQMDARRPDFQPWFLHPVTQAKVFVVLDAAHMIKLWRNILGNNTIKILDGNNREIKWLYLVKLHEFQDREGLLAGNKVRKSHINFEQNKMNVRRAAQLLSLSTADALLYLCNDLKHPDFFGCEATAEYIRIADMVFDILNSKNFHARKNQNRPICQENYGLFKKLCEEGRRYICGLQVVTWNGYTKQWHDPISILGTLWQTGFLGFISGIDTALSMYDTYVVSGRLKFIPMYKLSQDHLETFFCAVRSRGGWNNNPNVKQFMSAYKRLLVQVQLGGKKNSNCWPLDSTRILNISTSSKHKHLNPNSVTDGDEGEDEDPRLAYDDFLIANHDPHAPIQSLSALSPFVTDCVEYIAGFVSRSLSESLQCVVCDNALFGETHKSDLLRAKNRGGLVFASQSVVSICKFTEQIIRHNSHKKNSLRLALPVYTTSIKRRISSSIFSNLDRDHDFSDDGLGTHRSLLISSIIKKYLVTRICHDVKRLNEQLVQKSIRQKLTKTIIFQGQ</sequence>
<organism evidence="5 7">
    <name type="scientific">Frankliniella fusca</name>
    <dbReference type="NCBI Taxonomy" id="407009"/>
    <lineage>
        <taxon>Eukaryota</taxon>
        <taxon>Metazoa</taxon>
        <taxon>Ecdysozoa</taxon>
        <taxon>Arthropoda</taxon>
        <taxon>Hexapoda</taxon>
        <taxon>Insecta</taxon>
        <taxon>Pterygota</taxon>
        <taxon>Neoptera</taxon>
        <taxon>Paraneoptera</taxon>
        <taxon>Thysanoptera</taxon>
        <taxon>Terebrantia</taxon>
        <taxon>Thripoidea</taxon>
        <taxon>Thripidae</taxon>
        <taxon>Frankliniella</taxon>
    </lineage>
</organism>
<evidence type="ECO:0000313" key="5">
    <source>
        <dbReference type="EMBL" id="KAK3927848.1"/>
    </source>
</evidence>
<feature type="domain" description="Transposable element P transposase-like RNase H" evidence="2">
    <location>
        <begin position="56"/>
        <end position="190"/>
    </location>
</feature>
<dbReference type="Pfam" id="PF12017">
    <property type="entry name" value="Tnp_P_element"/>
    <property type="match status" value="1"/>
</dbReference>
<evidence type="ECO:0000259" key="1">
    <source>
        <dbReference type="Pfam" id="PF12017"/>
    </source>
</evidence>
<evidence type="ECO:0000259" key="3">
    <source>
        <dbReference type="Pfam" id="PF21788"/>
    </source>
</evidence>
<dbReference type="PANTHER" id="PTHR47577">
    <property type="entry name" value="THAP DOMAIN-CONTAINING PROTEIN 6"/>
    <property type="match status" value="1"/>
</dbReference>
<dbReference type="Pfam" id="PF21787">
    <property type="entry name" value="TNP-like_RNaseH_N"/>
    <property type="match status" value="1"/>
</dbReference>
<dbReference type="InterPro" id="IPR048366">
    <property type="entry name" value="TNP-like_GBD"/>
</dbReference>
<dbReference type="EMBL" id="JAHWGI010001407">
    <property type="protein sequence ID" value="KAK3929992.1"/>
    <property type="molecule type" value="Genomic_DNA"/>
</dbReference>
<comment type="caution">
    <text evidence="5">The sequence shown here is derived from an EMBL/GenBank/DDBJ whole genome shotgun (WGS) entry which is preliminary data.</text>
</comment>
<dbReference type="InterPro" id="IPR048367">
    <property type="entry name" value="TNP-like_RNaseH_C"/>
</dbReference>
<dbReference type="InterPro" id="IPR021896">
    <property type="entry name" value="THAP9-like_HTH"/>
</dbReference>
<feature type="domain" description="THAP9-like helix-turn-helix" evidence="1">
    <location>
        <begin position="3"/>
        <end position="48"/>
    </location>
</feature>
<dbReference type="AlphaFoldDB" id="A0AAE1HUX5"/>
<proteinExistence type="predicted"/>
<feature type="domain" description="Transposable element P transposase-like RNase H C-terminal" evidence="4">
    <location>
        <begin position="422"/>
        <end position="456"/>
    </location>
</feature>
<evidence type="ECO:0000313" key="7">
    <source>
        <dbReference type="Proteomes" id="UP001219518"/>
    </source>
</evidence>
<dbReference type="EMBL" id="JAHWGI010001301">
    <property type="protein sequence ID" value="KAK3927848.1"/>
    <property type="molecule type" value="Genomic_DNA"/>
</dbReference>
<reference evidence="5" key="2">
    <citation type="journal article" date="2023" name="BMC Genomics">
        <title>Pest status, molecular evolution, and epigenetic factors derived from the genome assembly of Frankliniella fusca, a thysanopteran phytovirus vector.</title>
        <authorList>
            <person name="Catto M.A."/>
            <person name="Labadie P.E."/>
            <person name="Jacobson A.L."/>
            <person name="Kennedy G.G."/>
            <person name="Srinivasan R."/>
            <person name="Hunt B.G."/>
        </authorList>
    </citation>
    <scope>NUCLEOTIDE SEQUENCE</scope>
    <source>
        <strain evidence="5">PL_HMW_Pooled</strain>
    </source>
</reference>
<dbReference type="Proteomes" id="UP001219518">
    <property type="component" value="Unassembled WGS sequence"/>
</dbReference>
<protein>
    <submittedName>
        <fullName evidence="5">DNA transposase</fullName>
    </submittedName>
</protein>
<dbReference type="InterPro" id="IPR048365">
    <property type="entry name" value="TNP-like_RNaseH_N"/>
</dbReference>
<evidence type="ECO:0000259" key="4">
    <source>
        <dbReference type="Pfam" id="PF21789"/>
    </source>
</evidence>
<dbReference type="Pfam" id="PF21789">
    <property type="entry name" value="TNP-like_RNaseH_C"/>
    <property type="match status" value="1"/>
</dbReference>
<feature type="domain" description="Transposable element P transposase-like GTP-binding insertion" evidence="3">
    <location>
        <begin position="220"/>
        <end position="338"/>
    </location>
</feature>